<comment type="caution">
    <text evidence="7">The sequence shown here is derived from an EMBL/GenBank/DDBJ whole genome shotgun (WGS) entry which is preliminary data.</text>
</comment>
<accession>A0ABS8TW29</accession>
<dbReference type="InterPro" id="IPR025188">
    <property type="entry name" value="DUF4113"/>
</dbReference>
<dbReference type="Pfam" id="PF13438">
    <property type="entry name" value="DUF4113"/>
    <property type="match status" value="1"/>
</dbReference>
<evidence type="ECO:0000256" key="1">
    <source>
        <dbReference type="ARBA" id="ARBA00010945"/>
    </source>
</evidence>
<evidence type="ECO:0000259" key="6">
    <source>
        <dbReference type="PROSITE" id="PS50173"/>
    </source>
</evidence>
<dbReference type="Proteomes" id="UP001199919">
    <property type="component" value="Unassembled WGS sequence"/>
</dbReference>
<evidence type="ECO:0000313" key="8">
    <source>
        <dbReference type="Proteomes" id="UP001199919"/>
    </source>
</evidence>
<dbReference type="SUPFAM" id="SSF100879">
    <property type="entry name" value="Lesion bypass DNA polymerase (Y-family), little finger domain"/>
    <property type="match status" value="1"/>
</dbReference>
<evidence type="ECO:0000256" key="5">
    <source>
        <dbReference type="ARBA" id="ARBA00023236"/>
    </source>
</evidence>
<sequence length="417" mass="46894">MFAHVDINNCYVSCETLFNPSLRGKVVVVLSNNDGCVIARSNEAKSIGLKMGDAEFLVRKTLKDHDAVIFSSNYALYADMSARMMNNLARYTYMLMVYSIDEAFLALGNIQRIDLEQHVATISRNVMRDTGLSITVGVGPTMALAKLANKASKKMGRNFLVLDTETKIDEVVRTFPIEDVWGVGRQYYEKLTELGVTTAEDFRQLNADLVRQHMTVQGWRLHQELWGVPCNVIKDVAERSKGIESSQSFNTYQTELSQIEEAIAMHAGTVAVKLRQQKSMAMTLTVYLRTNKHNVSHDQHYPSITVKVPFATNSTQGLTKICLQALRAIYQPGYNYLKTGVRATGIIPAGEVQYNLFSNYDNSKQQALSGLMDDINARYGRGALRVAAEGYTKTWKMKQEFLSKQYTTNWKDIVVAK</sequence>
<keyword evidence="2" id="KW-0227">DNA damage</keyword>
<dbReference type="Gene3D" id="3.30.70.270">
    <property type="match status" value="1"/>
</dbReference>
<dbReference type="Gene3D" id="3.40.1170.60">
    <property type="match status" value="1"/>
</dbReference>
<keyword evidence="3" id="KW-0741">SOS mutagenesis</keyword>
<dbReference type="InterPro" id="IPR036775">
    <property type="entry name" value="DNA_pol_Y-fam_lit_finger_sf"/>
</dbReference>
<dbReference type="InterPro" id="IPR043502">
    <property type="entry name" value="DNA/RNA_pol_sf"/>
</dbReference>
<gene>
    <name evidence="7" type="ORF">LT679_00635</name>
</gene>
<proteinExistence type="inferred from homology"/>
<reference evidence="7 8" key="1">
    <citation type="submission" date="2021-12" db="EMBL/GenBank/DDBJ databases">
        <title>Mucilaginibacter roseus genome.</title>
        <authorList>
            <person name="Ferreira J.R."/>
            <person name="Newman J.D."/>
        </authorList>
    </citation>
    <scope>NUCLEOTIDE SEQUENCE [LARGE SCALE GENOMIC DNA]</scope>
    <source>
        <strain evidence="7 8">LMG 28454</strain>
    </source>
</reference>
<dbReference type="EMBL" id="JAJPWV010000001">
    <property type="protein sequence ID" value="MCD8739091.1"/>
    <property type="molecule type" value="Genomic_DNA"/>
</dbReference>
<dbReference type="InterPro" id="IPR001126">
    <property type="entry name" value="UmuC"/>
</dbReference>
<evidence type="ECO:0000313" key="7">
    <source>
        <dbReference type="EMBL" id="MCD8739091.1"/>
    </source>
</evidence>
<dbReference type="PANTHER" id="PTHR11076">
    <property type="entry name" value="DNA REPAIR POLYMERASE UMUC / TRANSFERASE FAMILY MEMBER"/>
    <property type="match status" value="1"/>
</dbReference>
<dbReference type="PROSITE" id="PS50173">
    <property type="entry name" value="UMUC"/>
    <property type="match status" value="1"/>
</dbReference>
<dbReference type="CDD" id="cd01700">
    <property type="entry name" value="PolY_Pol_V_umuC"/>
    <property type="match status" value="1"/>
</dbReference>
<dbReference type="RefSeq" id="WP_232174966.1">
    <property type="nucleotide sequence ID" value="NZ_JAJPWV010000001.1"/>
</dbReference>
<evidence type="ECO:0000256" key="3">
    <source>
        <dbReference type="ARBA" id="ARBA00023199"/>
    </source>
</evidence>
<protein>
    <submittedName>
        <fullName evidence="7">Y-family DNA polymerase</fullName>
    </submittedName>
</protein>
<dbReference type="SUPFAM" id="SSF56672">
    <property type="entry name" value="DNA/RNA polymerases"/>
    <property type="match status" value="1"/>
</dbReference>
<dbReference type="InterPro" id="IPR017961">
    <property type="entry name" value="DNA_pol_Y-fam_little_finger"/>
</dbReference>
<dbReference type="PANTHER" id="PTHR11076:SF34">
    <property type="entry name" value="PROTEIN UMUC"/>
    <property type="match status" value="1"/>
</dbReference>
<keyword evidence="8" id="KW-1185">Reference proteome</keyword>
<evidence type="ECO:0000256" key="4">
    <source>
        <dbReference type="ARBA" id="ARBA00023204"/>
    </source>
</evidence>
<keyword evidence="4" id="KW-0234">DNA repair</keyword>
<name>A0ABS8TW29_9SPHI</name>
<evidence type="ECO:0000256" key="2">
    <source>
        <dbReference type="ARBA" id="ARBA00022763"/>
    </source>
</evidence>
<dbReference type="InterPro" id="IPR043128">
    <property type="entry name" value="Rev_trsase/Diguanyl_cyclase"/>
</dbReference>
<keyword evidence="5" id="KW-0742">SOS response</keyword>
<dbReference type="Pfam" id="PF11799">
    <property type="entry name" value="IMS_C"/>
    <property type="match status" value="1"/>
</dbReference>
<comment type="similarity">
    <text evidence="1">Belongs to the DNA polymerase type-Y family.</text>
</comment>
<organism evidence="7 8">
    <name type="scientific">Mucilaginibacter roseus</name>
    <dbReference type="NCBI Taxonomy" id="1528868"/>
    <lineage>
        <taxon>Bacteria</taxon>
        <taxon>Pseudomonadati</taxon>
        <taxon>Bacteroidota</taxon>
        <taxon>Sphingobacteriia</taxon>
        <taxon>Sphingobacteriales</taxon>
        <taxon>Sphingobacteriaceae</taxon>
        <taxon>Mucilaginibacter</taxon>
    </lineage>
</organism>
<dbReference type="InterPro" id="IPR050116">
    <property type="entry name" value="DNA_polymerase-Y"/>
</dbReference>
<dbReference type="Gene3D" id="1.10.150.20">
    <property type="entry name" value="5' to 3' exonuclease, C-terminal subdomain"/>
    <property type="match status" value="1"/>
</dbReference>
<feature type="domain" description="UmuC" evidence="6">
    <location>
        <begin position="2"/>
        <end position="184"/>
    </location>
</feature>
<dbReference type="Pfam" id="PF00817">
    <property type="entry name" value="IMS"/>
    <property type="match status" value="1"/>
</dbReference>